<sequence length="233" mass="26191">MHSSIVLLPLLALSLSIPIAAEEPNVEPDSAAWEDRNQGCIGQVCHDPGCDDTFYDDDDVYDDRIYDNQDHIYPDRTAYEPAYPIQSRNDPTWNAQPGWNDSTWNAQPGWNDSNWSNNRGNDWNRNQGNNGRNESQGNNGWNTPSSTVDNFQTSATWNGPNWDNNNQASNWNEQNSRVRVDSSQSFHPPSAPIQEESRYDEDDDHTSTASHPLRSGTMIGTLALTGLIMSYAL</sequence>
<organism evidence="3 4">
    <name type="scientific">Piptocephalis cylindrospora</name>
    <dbReference type="NCBI Taxonomy" id="1907219"/>
    <lineage>
        <taxon>Eukaryota</taxon>
        <taxon>Fungi</taxon>
        <taxon>Fungi incertae sedis</taxon>
        <taxon>Zoopagomycota</taxon>
        <taxon>Zoopagomycotina</taxon>
        <taxon>Zoopagomycetes</taxon>
        <taxon>Zoopagales</taxon>
        <taxon>Piptocephalidaceae</taxon>
        <taxon>Piptocephalis</taxon>
    </lineage>
</organism>
<evidence type="ECO:0000313" key="4">
    <source>
        <dbReference type="Proteomes" id="UP000267251"/>
    </source>
</evidence>
<feature type="compositionally biased region" description="Low complexity" evidence="1">
    <location>
        <begin position="161"/>
        <end position="175"/>
    </location>
</feature>
<reference evidence="4" key="1">
    <citation type="journal article" date="2018" name="Nat. Microbiol.">
        <title>Leveraging single-cell genomics to expand the fungal tree of life.</title>
        <authorList>
            <person name="Ahrendt S.R."/>
            <person name="Quandt C.A."/>
            <person name="Ciobanu D."/>
            <person name="Clum A."/>
            <person name="Salamov A."/>
            <person name="Andreopoulos B."/>
            <person name="Cheng J.F."/>
            <person name="Woyke T."/>
            <person name="Pelin A."/>
            <person name="Henrissat B."/>
            <person name="Reynolds N.K."/>
            <person name="Benny G.L."/>
            <person name="Smith M.E."/>
            <person name="James T.Y."/>
            <person name="Grigoriev I.V."/>
        </authorList>
    </citation>
    <scope>NUCLEOTIDE SEQUENCE [LARGE SCALE GENOMIC DNA]</scope>
</reference>
<evidence type="ECO:0000256" key="1">
    <source>
        <dbReference type="SAM" id="MobiDB-lite"/>
    </source>
</evidence>
<evidence type="ECO:0000256" key="2">
    <source>
        <dbReference type="SAM" id="SignalP"/>
    </source>
</evidence>
<feature type="region of interest" description="Disordered" evidence="1">
    <location>
        <begin position="87"/>
        <end position="214"/>
    </location>
</feature>
<proteinExistence type="predicted"/>
<feature type="signal peptide" evidence="2">
    <location>
        <begin position="1"/>
        <end position="21"/>
    </location>
</feature>
<keyword evidence="4" id="KW-1185">Reference proteome</keyword>
<feature type="compositionally biased region" description="Polar residues" evidence="1">
    <location>
        <begin position="87"/>
        <end position="159"/>
    </location>
</feature>
<dbReference type="EMBL" id="KZ987796">
    <property type="protein sequence ID" value="RKP14742.1"/>
    <property type="molecule type" value="Genomic_DNA"/>
</dbReference>
<dbReference type="Proteomes" id="UP000267251">
    <property type="component" value="Unassembled WGS sequence"/>
</dbReference>
<dbReference type="AlphaFoldDB" id="A0A4P9Y7F4"/>
<accession>A0A4P9Y7F4</accession>
<evidence type="ECO:0000313" key="3">
    <source>
        <dbReference type="EMBL" id="RKP14742.1"/>
    </source>
</evidence>
<feature type="chain" id="PRO_5020950294" evidence="2">
    <location>
        <begin position="22"/>
        <end position="233"/>
    </location>
</feature>
<keyword evidence="2" id="KW-0732">Signal</keyword>
<gene>
    <name evidence="3" type="ORF">BJ684DRAFT_18878</name>
</gene>
<name>A0A4P9Y7F4_9FUNG</name>
<protein>
    <submittedName>
        <fullName evidence="3">Uncharacterized protein</fullName>
    </submittedName>
</protein>